<keyword evidence="2" id="KW-0812">Transmembrane</keyword>
<feature type="compositionally biased region" description="Basic and acidic residues" evidence="1">
    <location>
        <begin position="88"/>
        <end position="100"/>
    </location>
</feature>
<dbReference type="Gene3D" id="1.20.5.110">
    <property type="match status" value="1"/>
</dbReference>
<dbReference type="CDD" id="cd15840">
    <property type="entry name" value="SNARE_Qa"/>
    <property type="match status" value="1"/>
</dbReference>
<dbReference type="InterPro" id="IPR000727">
    <property type="entry name" value="T_SNARE_dom"/>
</dbReference>
<dbReference type="InterPro" id="IPR045242">
    <property type="entry name" value="Syntaxin"/>
</dbReference>
<dbReference type="GO" id="GO:0048278">
    <property type="term" value="P:vesicle docking"/>
    <property type="evidence" value="ECO:0007669"/>
    <property type="project" value="TreeGrafter"/>
</dbReference>
<evidence type="ECO:0000256" key="2">
    <source>
        <dbReference type="SAM" id="Phobius"/>
    </source>
</evidence>
<accession>A0A7S1KXV6</accession>
<feature type="transmembrane region" description="Helical" evidence="2">
    <location>
        <begin position="225"/>
        <end position="245"/>
    </location>
</feature>
<dbReference type="AlphaFoldDB" id="A0A7S1KXV6"/>
<feature type="compositionally biased region" description="Gly residues" evidence="1">
    <location>
        <begin position="120"/>
        <end position="130"/>
    </location>
</feature>
<dbReference type="GO" id="GO:0006886">
    <property type="term" value="P:intracellular protein transport"/>
    <property type="evidence" value="ECO:0007669"/>
    <property type="project" value="TreeGrafter"/>
</dbReference>
<feature type="domain" description="T-SNARE coiled-coil homology" evidence="3">
    <location>
        <begin position="152"/>
        <end position="214"/>
    </location>
</feature>
<dbReference type="EMBL" id="HBGF01000944">
    <property type="protein sequence ID" value="CAD9088864.1"/>
    <property type="molecule type" value="Transcribed_RNA"/>
</dbReference>
<dbReference type="GO" id="GO:0000149">
    <property type="term" value="F:SNARE binding"/>
    <property type="evidence" value="ECO:0007669"/>
    <property type="project" value="TreeGrafter"/>
</dbReference>
<dbReference type="Pfam" id="PF05739">
    <property type="entry name" value="SNARE"/>
    <property type="match status" value="1"/>
</dbReference>
<proteinExistence type="predicted"/>
<keyword evidence="2" id="KW-1133">Transmembrane helix</keyword>
<dbReference type="PROSITE" id="PS50192">
    <property type="entry name" value="T_SNARE"/>
    <property type="match status" value="1"/>
</dbReference>
<dbReference type="GO" id="GO:0012505">
    <property type="term" value="C:endomembrane system"/>
    <property type="evidence" value="ECO:0007669"/>
    <property type="project" value="TreeGrafter"/>
</dbReference>
<protein>
    <recommendedName>
        <fullName evidence="3">t-SNARE coiled-coil homology domain-containing protein</fullName>
    </recommendedName>
</protein>
<dbReference type="GO" id="GO:0031201">
    <property type="term" value="C:SNARE complex"/>
    <property type="evidence" value="ECO:0007669"/>
    <property type="project" value="TreeGrafter"/>
</dbReference>
<evidence type="ECO:0000256" key="1">
    <source>
        <dbReference type="SAM" id="MobiDB-lite"/>
    </source>
</evidence>
<keyword evidence="2" id="KW-0472">Membrane</keyword>
<gene>
    <name evidence="4" type="ORF">NDES1114_LOCUS671</name>
</gene>
<dbReference type="SMART" id="SM00397">
    <property type="entry name" value="t_SNARE"/>
    <property type="match status" value="1"/>
</dbReference>
<name>A0A7S1KXV6_NEODS</name>
<dbReference type="GO" id="GO:0006906">
    <property type="term" value="P:vesicle fusion"/>
    <property type="evidence" value="ECO:0007669"/>
    <property type="project" value="TreeGrafter"/>
</dbReference>
<dbReference type="GO" id="GO:0005484">
    <property type="term" value="F:SNAP receptor activity"/>
    <property type="evidence" value="ECO:0007669"/>
    <property type="project" value="TreeGrafter"/>
</dbReference>
<evidence type="ECO:0000259" key="3">
    <source>
        <dbReference type="PROSITE" id="PS50192"/>
    </source>
</evidence>
<dbReference type="SUPFAM" id="SSF58038">
    <property type="entry name" value="SNARE fusion complex"/>
    <property type="match status" value="1"/>
</dbReference>
<reference evidence="4" key="1">
    <citation type="submission" date="2021-01" db="EMBL/GenBank/DDBJ databases">
        <authorList>
            <person name="Corre E."/>
            <person name="Pelletier E."/>
            <person name="Niang G."/>
            <person name="Scheremetjew M."/>
            <person name="Finn R."/>
            <person name="Kale V."/>
            <person name="Holt S."/>
            <person name="Cochrane G."/>
            <person name="Meng A."/>
            <person name="Brown T."/>
            <person name="Cohen L."/>
        </authorList>
    </citation>
    <scope>NUCLEOTIDE SEQUENCE</scope>
    <source>
        <strain evidence="4">CCAP 1951/1</strain>
    </source>
</reference>
<sequence length="248" mass="27006">MAATLDKLDQLRTQMERFKSDYATQARLVGTDKDGDAHRKKLKRVRQRFTDADSKATAMLAQAPQSGPDASDWASLRNALRQIRSEFEATDRETRAKENAHPIGDAPGAAGAAGGHHADGGAGAGGGPAGGHRAVRMQEFRQVDDAELLTEEALQTEKLNGILEVERDMNELQGMYHELHAHVEDQQTGLNTAEGNIDKAQTHVEKGVTELKSANKLQKSSRKKMFILLAIIAIIVIVIIVVVVVTKK</sequence>
<organism evidence="4">
    <name type="scientific">Neobodo designis</name>
    <name type="common">Flagellated protozoan</name>
    <name type="synonym">Bodo designis</name>
    <dbReference type="NCBI Taxonomy" id="312471"/>
    <lineage>
        <taxon>Eukaryota</taxon>
        <taxon>Discoba</taxon>
        <taxon>Euglenozoa</taxon>
        <taxon>Kinetoplastea</taxon>
        <taxon>Metakinetoplastina</taxon>
        <taxon>Neobodonida</taxon>
        <taxon>Neobodo</taxon>
    </lineage>
</organism>
<feature type="region of interest" description="Disordered" evidence="1">
    <location>
        <begin position="88"/>
        <end position="131"/>
    </location>
</feature>
<dbReference type="PANTHER" id="PTHR19957">
    <property type="entry name" value="SYNTAXIN"/>
    <property type="match status" value="1"/>
</dbReference>
<evidence type="ECO:0000313" key="4">
    <source>
        <dbReference type="EMBL" id="CAD9088864.1"/>
    </source>
</evidence>